<feature type="region of interest" description="Disordered" evidence="3">
    <location>
        <begin position="495"/>
        <end position="535"/>
    </location>
</feature>
<feature type="region of interest" description="Disordered" evidence="3">
    <location>
        <begin position="182"/>
        <end position="208"/>
    </location>
</feature>
<sequence>MNDGSSKKILFKKSTLFSLKAELLRKQEEVNEKKRLPQNKLENFKPPVRENVKDENTNKEYKKTFQDRLKAVDTEELEAIRKSKLALEKKAELYEHLSDSAGQSQLAERFLVDFNTKKQQEPEPVSHASQVEEPIQPDPETDVNDDDSEWTEFTDCLGRTRKCLKSDLEMFRKKDAQLMKAINKDRDSGNDEKEKIPEPEEIAPLKEKPLLVQTTNEYLQSLREKWEQKEQELLAKDKDIHYQDLLFDEARIHGVGYYSFSTDETERQKQMEELIKRREETLKAQKEAEEVRKKRDEMMAVRVAAARARQRARAGLPPEETKDNQKDFTTCLLEFLTQQKNEADAKAKAEENKLKEEQEKERQKLREAYIREWDVGKEGVEGKVKKFREMTQEEYVEQQRDKRIKEFAPQTPKASTSGNANVFDDKGKIVGSNAAIATATKTWADVRPPPKTPPPPEIGELNETQQQKGLYFTSSKKNDIAVKYRNFVKAQEPTPIVNELEETDPTLTSNKVAEKRKHESTSVEIPPPPTFEYYGPTIKQTKFDKPFESDIREAYVQGAKSLEPKSSNRQLPKHYDFTFD</sequence>
<evidence type="ECO:0000259" key="4">
    <source>
        <dbReference type="Pfam" id="PF25449"/>
    </source>
</evidence>
<reference evidence="6" key="1">
    <citation type="submission" date="2025-08" db="UniProtKB">
        <authorList>
            <consortium name="RefSeq"/>
        </authorList>
    </citation>
    <scope>IDENTIFICATION</scope>
</reference>
<dbReference type="RefSeq" id="XP_026735595.1">
    <property type="nucleotide sequence ID" value="XM_026879794.1"/>
</dbReference>
<organism evidence="5 6">
    <name type="scientific">Trichoplusia ni</name>
    <name type="common">Cabbage looper</name>
    <dbReference type="NCBI Taxonomy" id="7111"/>
    <lineage>
        <taxon>Eukaryota</taxon>
        <taxon>Metazoa</taxon>
        <taxon>Ecdysozoa</taxon>
        <taxon>Arthropoda</taxon>
        <taxon>Hexapoda</taxon>
        <taxon>Insecta</taxon>
        <taxon>Pterygota</taxon>
        <taxon>Neoptera</taxon>
        <taxon>Endopterygota</taxon>
        <taxon>Lepidoptera</taxon>
        <taxon>Glossata</taxon>
        <taxon>Ditrysia</taxon>
        <taxon>Noctuoidea</taxon>
        <taxon>Noctuidae</taxon>
        <taxon>Plusiinae</taxon>
        <taxon>Trichoplusia</taxon>
    </lineage>
</organism>
<feature type="compositionally biased region" description="Basic and acidic residues" evidence="3">
    <location>
        <begin position="512"/>
        <end position="521"/>
    </location>
</feature>
<dbReference type="PANTHER" id="PTHR15885:SF1">
    <property type="entry name" value="COILED-COIL DOMAIN-CONTAINING PROTEIN 174"/>
    <property type="match status" value="1"/>
</dbReference>
<dbReference type="GO" id="GO:0005634">
    <property type="term" value="C:nucleus"/>
    <property type="evidence" value="ECO:0007669"/>
    <property type="project" value="TreeGrafter"/>
</dbReference>
<proteinExistence type="predicted"/>
<feature type="coiled-coil region" evidence="2">
    <location>
        <begin position="333"/>
        <end position="371"/>
    </location>
</feature>
<dbReference type="InParanoid" id="A0A7E5W4P3"/>
<accession>A0A7E5W4P3</accession>
<evidence type="ECO:0000313" key="5">
    <source>
        <dbReference type="Proteomes" id="UP000322000"/>
    </source>
</evidence>
<keyword evidence="1 2" id="KW-0175">Coiled coil</keyword>
<dbReference type="FunCoup" id="A0A7E5W4P3">
    <property type="interactions" value="1038"/>
</dbReference>
<dbReference type="Proteomes" id="UP000322000">
    <property type="component" value="Chromosome 12"/>
</dbReference>
<keyword evidence="5" id="KW-1185">Reference proteome</keyword>
<dbReference type="PANTHER" id="PTHR15885">
    <property type="entry name" value="COILED-COIL DOMAIN-CONTAINING PROTEIN 174"/>
    <property type="match status" value="1"/>
</dbReference>
<feature type="domain" description="CCDC174 alpha/beta GRSR" evidence="4">
    <location>
        <begin position="150"/>
        <end position="179"/>
    </location>
</feature>
<dbReference type="Pfam" id="PF25449">
    <property type="entry name" value="CCDC174_GRSR"/>
    <property type="match status" value="1"/>
</dbReference>
<feature type="region of interest" description="Disordered" evidence="3">
    <location>
        <begin position="440"/>
        <end position="472"/>
    </location>
</feature>
<feature type="region of interest" description="Disordered" evidence="3">
    <location>
        <begin position="406"/>
        <end position="426"/>
    </location>
</feature>
<dbReference type="GeneID" id="113499347"/>
<gene>
    <name evidence="6" type="primary">LOC113499347</name>
</gene>
<feature type="region of interest" description="Disordered" evidence="3">
    <location>
        <begin position="558"/>
        <end position="580"/>
    </location>
</feature>
<dbReference type="InterPro" id="IPR057464">
    <property type="entry name" value="CCDC174_GRSR"/>
</dbReference>
<feature type="compositionally biased region" description="Pro residues" evidence="3">
    <location>
        <begin position="447"/>
        <end position="457"/>
    </location>
</feature>
<dbReference type="AlphaFoldDB" id="A0A7E5W4P3"/>
<evidence type="ECO:0000256" key="2">
    <source>
        <dbReference type="SAM" id="Coils"/>
    </source>
</evidence>
<dbReference type="Pfam" id="PF13300">
    <property type="entry name" value="DUF4078"/>
    <property type="match status" value="1"/>
</dbReference>
<evidence type="ECO:0000256" key="3">
    <source>
        <dbReference type="SAM" id="MobiDB-lite"/>
    </source>
</evidence>
<feature type="region of interest" description="Disordered" evidence="3">
    <location>
        <begin position="117"/>
        <end position="150"/>
    </location>
</feature>
<feature type="region of interest" description="Disordered" evidence="3">
    <location>
        <begin position="304"/>
        <end position="324"/>
    </location>
</feature>
<dbReference type="KEGG" id="tnl:113499347"/>
<feature type="compositionally biased region" description="Polar residues" evidence="3">
    <location>
        <begin position="462"/>
        <end position="472"/>
    </location>
</feature>
<name>A0A7E5W4P3_TRINI</name>
<dbReference type="InterPro" id="IPR025066">
    <property type="entry name" value="CCDC174-like"/>
</dbReference>
<feature type="region of interest" description="Disordered" evidence="3">
    <location>
        <begin position="34"/>
        <end position="60"/>
    </location>
</feature>
<feature type="compositionally biased region" description="Basic and acidic residues" evidence="3">
    <location>
        <begin position="47"/>
        <end position="60"/>
    </location>
</feature>
<evidence type="ECO:0000256" key="1">
    <source>
        <dbReference type="ARBA" id="ARBA00023054"/>
    </source>
</evidence>
<evidence type="ECO:0000313" key="6">
    <source>
        <dbReference type="RefSeq" id="XP_026735595.1"/>
    </source>
</evidence>
<dbReference type="OrthoDB" id="333551at2759"/>
<feature type="compositionally biased region" description="Acidic residues" evidence="3">
    <location>
        <begin position="139"/>
        <end position="150"/>
    </location>
</feature>
<protein>
    <submittedName>
        <fullName evidence="6">Coiled-coil domain-containing protein 174</fullName>
    </submittedName>
</protein>